<sequence>MAEALEAWHATPANADRGQDELLAYLLDAHRQALTQGRSEGFFRRAGLATHFSIATFTPGQATGLLPQRMDHLKGLSWIPRGQCVVITGPARSGKTHLSAGLGQEAMVQGVRTLFVQTPRMLERCLDIEEPSASRKRYLKQLGTIPLLVMDDFATEHASTERTYLLRRLLDDRNRKGLPTVVASINDVGDWDDYFEDAAAREGIYARLLDQCHRIELKRRPPAAAHPKAGRGSTHRTRAKVTAAKQAASS</sequence>
<proteinExistence type="predicted"/>
<dbReference type="RefSeq" id="WP_045827839.1">
    <property type="nucleotide sequence ID" value="NZ_JZRB01000003.1"/>
</dbReference>
<protein>
    <recommendedName>
        <fullName evidence="2">IstB-like ATP-binding domain-containing protein</fullName>
    </recommendedName>
</protein>
<accession>A0A0F3L0N5</accession>
<gene>
    <name evidence="3" type="ORF">VI08_01870</name>
</gene>
<feature type="compositionally biased region" description="Low complexity" evidence="1">
    <location>
        <begin position="222"/>
        <end position="232"/>
    </location>
</feature>
<dbReference type="CDD" id="cd00009">
    <property type="entry name" value="AAA"/>
    <property type="match status" value="1"/>
</dbReference>
<dbReference type="GO" id="GO:0005524">
    <property type="term" value="F:ATP binding"/>
    <property type="evidence" value="ECO:0007669"/>
    <property type="project" value="InterPro"/>
</dbReference>
<comment type="caution">
    <text evidence="3">The sequence shown here is derived from an EMBL/GenBank/DDBJ whole genome shotgun (WGS) entry which is preliminary data.</text>
</comment>
<evidence type="ECO:0000256" key="1">
    <source>
        <dbReference type="SAM" id="MobiDB-lite"/>
    </source>
</evidence>
<reference evidence="3 4" key="1">
    <citation type="submission" date="2015-03" db="EMBL/GenBank/DDBJ databases">
        <title>Draft genome sequence of Luteibacter yeojuensis strain SU11.</title>
        <authorList>
            <person name="Sulaiman J."/>
            <person name="Priya K."/>
            <person name="Chan K.-G."/>
        </authorList>
    </citation>
    <scope>NUCLEOTIDE SEQUENCE [LARGE SCALE GENOMIC DNA]</scope>
    <source>
        <strain evidence="3 4">SU11</strain>
    </source>
</reference>
<dbReference type="Pfam" id="PF01695">
    <property type="entry name" value="IstB_IS21"/>
    <property type="match status" value="1"/>
</dbReference>
<dbReference type="Proteomes" id="UP000033651">
    <property type="component" value="Unassembled WGS sequence"/>
</dbReference>
<dbReference type="InterPro" id="IPR002611">
    <property type="entry name" value="IstB_ATP-bd"/>
</dbReference>
<keyword evidence="4" id="KW-1185">Reference proteome</keyword>
<dbReference type="PATRIC" id="fig|345309.4.peg.2242"/>
<organism evidence="3 4">
    <name type="scientific">Luteibacter yeojuensis</name>
    <dbReference type="NCBI Taxonomy" id="345309"/>
    <lineage>
        <taxon>Bacteria</taxon>
        <taxon>Pseudomonadati</taxon>
        <taxon>Pseudomonadota</taxon>
        <taxon>Gammaproteobacteria</taxon>
        <taxon>Lysobacterales</taxon>
        <taxon>Rhodanobacteraceae</taxon>
        <taxon>Luteibacter</taxon>
    </lineage>
</organism>
<feature type="region of interest" description="Disordered" evidence="1">
    <location>
        <begin position="219"/>
        <end position="250"/>
    </location>
</feature>
<dbReference type="AlphaFoldDB" id="A0A0F3L0N5"/>
<dbReference type="SUPFAM" id="SSF52540">
    <property type="entry name" value="P-loop containing nucleoside triphosphate hydrolases"/>
    <property type="match status" value="1"/>
</dbReference>
<evidence type="ECO:0000313" key="4">
    <source>
        <dbReference type="Proteomes" id="UP000033651"/>
    </source>
</evidence>
<evidence type="ECO:0000259" key="2">
    <source>
        <dbReference type="Pfam" id="PF01695"/>
    </source>
</evidence>
<name>A0A0F3L0N5_9GAMM</name>
<evidence type="ECO:0000313" key="3">
    <source>
        <dbReference type="EMBL" id="KJV36966.1"/>
    </source>
</evidence>
<dbReference type="InterPro" id="IPR028350">
    <property type="entry name" value="DNAC/IstB-like"/>
</dbReference>
<feature type="domain" description="IstB-like ATP-binding" evidence="2">
    <location>
        <begin position="1"/>
        <end position="218"/>
    </location>
</feature>
<dbReference type="PIRSF" id="PIRSF003073">
    <property type="entry name" value="DNAC_TnpB_IstB"/>
    <property type="match status" value="1"/>
</dbReference>
<dbReference type="EMBL" id="JZRB01000003">
    <property type="protein sequence ID" value="KJV36966.1"/>
    <property type="molecule type" value="Genomic_DNA"/>
</dbReference>
<dbReference type="InterPro" id="IPR027417">
    <property type="entry name" value="P-loop_NTPase"/>
</dbReference>
<dbReference type="Gene3D" id="3.40.50.300">
    <property type="entry name" value="P-loop containing nucleotide triphosphate hydrolases"/>
    <property type="match status" value="1"/>
</dbReference>